<reference evidence="2 3" key="1">
    <citation type="submission" date="2017-09" db="EMBL/GenBank/DDBJ databases">
        <title>Depth-based differentiation of microbial function through sediment-hosted aquifers and enrichment of novel symbionts in the deep terrestrial subsurface.</title>
        <authorList>
            <person name="Probst A.J."/>
            <person name="Ladd B."/>
            <person name="Jarett J.K."/>
            <person name="Geller-Mcgrath D.E."/>
            <person name="Sieber C.M."/>
            <person name="Emerson J.B."/>
            <person name="Anantharaman K."/>
            <person name="Thomas B.C."/>
            <person name="Malmstrom R."/>
            <person name="Stieglmeier M."/>
            <person name="Klingl A."/>
            <person name="Woyke T."/>
            <person name="Ryan C.M."/>
            <person name="Banfield J.F."/>
        </authorList>
    </citation>
    <scope>NUCLEOTIDE SEQUENCE [LARGE SCALE GENOMIC DNA]</scope>
    <source>
        <strain evidence="2">CG18_big_fil_WC_8_21_14_2_50_37_10</strain>
    </source>
</reference>
<keyword evidence="1" id="KW-0732">Signal</keyword>
<name>A0A2H0FFM8_9BACT</name>
<evidence type="ECO:0000256" key="1">
    <source>
        <dbReference type="SAM" id="SignalP"/>
    </source>
</evidence>
<dbReference type="Proteomes" id="UP000230778">
    <property type="component" value="Unassembled WGS sequence"/>
</dbReference>
<dbReference type="AlphaFoldDB" id="A0A2H0FFM8"/>
<evidence type="ECO:0000313" key="3">
    <source>
        <dbReference type="Proteomes" id="UP000230778"/>
    </source>
</evidence>
<protein>
    <recommendedName>
        <fullName evidence="4">DUF5667 domain-containing protein</fullName>
    </recommendedName>
</protein>
<feature type="non-terminal residue" evidence="2">
    <location>
        <position position="206"/>
    </location>
</feature>
<comment type="caution">
    <text evidence="2">The sequence shown here is derived from an EMBL/GenBank/DDBJ whole genome shotgun (WGS) entry which is preliminary data.</text>
</comment>
<feature type="chain" id="PRO_5013950451" description="DUF5667 domain-containing protein" evidence="1">
    <location>
        <begin position="22"/>
        <end position="206"/>
    </location>
</feature>
<proteinExistence type="predicted"/>
<evidence type="ECO:0000313" key="2">
    <source>
        <dbReference type="EMBL" id="PIQ05453.1"/>
    </source>
</evidence>
<feature type="signal peptide" evidence="1">
    <location>
        <begin position="1"/>
        <end position="21"/>
    </location>
</feature>
<gene>
    <name evidence="2" type="ORF">COW72_02760</name>
</gene>
<accession>A0A2H0FFM8</accession>
<dbReference type="EMBL" id="PCUC01000144">
    <property type="protein sequence ID" value="PIQ05453.1"/>
    <property type="molecule type" value="Genomic_DNA"/>
</dbReference>
<evidence type="ECO:0008006" key="4">
    <source>
        <dbReference type="Google" id="ProtNLM"/>
    </source>
</evidence>
<sequence>MKKLFLILILAELLVMVGACAPNLVSYPPTAINPVIVERLQNFKISSQMPSEEYGVVFKSVVERNKNAILVYQEKLFPVFEKMHQKYQKKDYERTDALIAKAKGYNAEWFNSYSTLKSAYEKLSEANKNLNNSTIKAKTDQFVGLGKKFVEEVLDTINTIREFLDIIEGYDKARVERNLSYLTKENEQRFNQLSQALYQSGERLNN</sequence>
<organism evidence="2 3">
    <name type="scientific">Candidatus Nealsonbacteria bacterium CG18_big_fil_WC_8_21_14_2_50_37_10</name>
    <dbReference type="NCBI Taxonomy" id="1974717"/>
    <lineage>
        <taxon>Bacteria</taxon>
        <taxon>Candidatus Nealsoniibacteriota</taxon>
    </lineage>
</organism>